<dbReference type="GeneID" id="28742333"/>
<comment type="similarity">
    <text evidence="2">Belongs to the amidase family.</text>
</comment>
<dbReference type="VEuPathDB" id="FungiDB:AB675_988"/>
<dbReference type="PANTHER" id="PTHR46072">
    <property type="entry name" value="AMIDASE-RELATED-RELATED"/>
    <property type="match status" value="1"/>
</dbReference>
<dbReference type="Proteomes" id="UP000038010">
    <property type="component" value="Unassembled WGS sequence"/>
</dbReference>
<feature type="binding site" evidence="6">
    <location>
        <begin position="232"/>
        <end position="235"/>
    </location>
    <ligand>
        <name>substrate</name>
    </ligand>
</feature>
<gene>
    <name evidence="8" type="ORF">AB675_988</name>
</gene>
<evidence type="ECO:0000256" key="6">
    <source>
        <dbReference type="PIRSR" id="PIRSR001221-2"/>
    </source>
</evidence>
<name>A0A0N1HM36_9EURO</name>
<feature type="binding site" evidence="6">
    <location>
        <position position="211"/>
    </location>
    <ligand>
        <name>substrate</name>
    </ligand>
</feature>
<feature type="active site" description="Charge relay system" evidence="5">
    <location>
        <position position="136"/>
    </location>
</feature>
<evidence type="ECO:0000256" key="5">
    <source>
        <dbReference type="PIRSR" id="PIRSR001221-1"/>
    </source>
</evidence>
<protein>
    <recommendedName>
        <fullName evidence="3">amidase</fullName>
        <ecNumber evidence="3">3.5.1.4</ecNumber>
    </recommendedName>
</protein>
<dbReference type="OrthoDB" id="6428749at2759"/>
<dbReference type="PROSITE" id="PS00571">
    <property type="entry name" value="AMIDASES"/>
    <property type="match status" value="1"/>
</dbReference>
<evidence type="ECO:0000259" key="7">
    <source>
        <dbReference type="Pfam" id="PF01425"/>
    </source>
</evidence>
<feature type="domain" description="Amidase" evidence="7">
    <location>
        <begin position="80"/>
        <end position="542"/>
    </location>
</feature>
<dbReference type="AlphaFoldDB" id="A0A0N1HM36"/>
<dbReference type="PIRSF" id="PIRSF001221">
    <property type="entry name" value="Amidase_fungi"/>
    <property type="match status" value="1"/>
</dbReference>
<feature type="active site" description="Acyl-ester intermediate" evidence="5">
    <location>
        <position position="235"/>
    </location>
</feature>
<reference evidence="8 9" key="1">
    <citation type="submission" date="2015-06" db="EMBL/GenBank/DDBJ databases">
        <title>Draft genome of the ant-associated black yeast Phialophora attae CBS 131958.</title>
        <authorList>
            <person name="Moreno L.F."/>
            <person name="Stielow B.J."/>
            <person name="de Hoog S."/>
            <person name="Vicente V.A."/>
            <person name="Weiss V.A."/>
            <person name="de Vries M."/>
            <person name="Cruz L.M."/>
            <person name="Souza E.M."/>
        </authorList>
    </citation>
    <scope>NUCLEOTIDE SEQUENCE [LARGE SCALE GENOMIC DNA]</scope>
    <source>
        <strain evidence="8 9">CBS 131958</strain>
    </source>
</reference>
<dbReference type="STRING" id="1664694.A0A0N1HM36"/>
<dbReference type="Pfam" id="PF01425">
    <property type="entry name" value="Amidase"/>
    <property type="match status" value="1"/>
</dbReference>
<feature type="binding site" evidence="6">
    <location>
        <position position="185"/>
    </location>
    <ligand>
        <name>substrate</name>
    </ligand>
</feature>
<dbReference type="PANTHER" id="PTHR46072:SF11">
    <property type="entry name" value="AMIDASE-RELATED"/>
    <property type="match status" value="1"/>
</dbReference>
<evidence type="ECO:0000256" key="1">
    <source>
        <dbReference type="ARBA" id="ARBA00001311"/>
    </source>
</evidence>
<evidence type="ECO:0000256" key="2">
    <source>
        <dbReference type="ARBA" id="ARBA00009199"/>
    </source>
</evidence>
<dbReference type="InterPro" id="IPR036928">
    <property type="entry name" value="AS_sf"/>
</dbReference>
<feature type="active site" description="Charge relay system" evidence="5">
    <location>
        <position position="211"/>
    </location>
</feature>
<dbReference type="RefSeq" id="XP_017998190.1">
    <property type="nucleotide sequence ID" value="XM_018150463.1"/>
</dbReference>
<dbReference type="Gene3D" id="3.90.1300.10">
    <property type="entry name" value="Amidase signature (AS) domain"/>
    <property type="match status" value="1"/>
</dbReference>
<evidence type="ECO:0000313" key="8">
    <source>
        <dbReference type="EMBL" id="KPI38227.1"/>
    </source>
</evidence>
<dbReference type="GO" id="GO:0004040">
    <property type="term" value="F:amidase activity"/>
    <property type="evidence" value="ECO:0007669"/>
    <property type="project" value="UniProtKB-EC"/>
</dbReference>
<comment type="caution">
    <text evidence="8">The sequence shown here is derived from an EMBL/GenBank/DDBJ whole genome shotgun (WGS) entry which is preliminary data.</text>
</comment>
<keyword evidence="9" id="KW-1185">Reference proteome</keyword>
<evidence type="ECO:0000313" key="9">
    <source>
        <dbReference type="Proteomes" id="UP000038010"/>
    </source>
</evidence>
<dbReference type="InterPro" id="IPR020556">
    <property type="entry name" value="Amidase_CS"/>
</dbReference>
<dbReference type="SUPFAM" id="SSF75304">
    <property type="entry name" value="Amidase signature (AS) enzymes"/>
    <property type="match status" value="1"/>
</dbReference>
<organism evidence="8 9">
    <name type="scientific">Cyphellophora attinorum</name>
    <dbReference type="NCBI Taxonomy" id="1664694"/>
    <lineage>
        <taxon>Eukaryota</taxon>
        <taxon>Fungi</taxon>
        <taxon>Dikarya</taxon>
        <taxon>Ascomycota</taxon>
        <taxon>Pezizomycotina</taxon>
        <taxon>Eurotiomycetes</taxon>
        <taxon>Chaetothyriomycetidae</taxon>
        <taxon>Chaetothyriales</taxon>
        <taxon>Cyphellophoraceae</taxon>
        <taxon>Cyphellophora</taxon>
    </lineage>
</organism>
<keyword evidence="4" id="KW-0378">Hydrolase</keyword>
<comment type="catalytic activity">
    <reaction evidence="1">
        <text>a monocarboxylic acid amide + H2O = a monocarboxylate + NH4(+)</text>
        <dbReference type="Rhea" id="RHEA:12020"/>
        <dbReference type="ChEBI" id="CHEBI:15377"/>
        <dbReference type="ChEBI" id="CHEBI:28938"/>
        <dbReference type="ChEBI" id="CHEBI:35757"/>
        <dbReference type="ChEBI" id="CHEBI:83628"/>
        <dbReference type="EC" id="3.5.1.4"/>
    </reaction>
</comment>
<accession>A0A0N1HM36</accession>
<dbReference type="EC" id="3.5.1.4" evidence="3"/>
<evidence type="ECO:0000256" key="3">
    <source>
        <dbReference type="ARBA" id="ARBA00012922"/>
    </source>
</evidence>
<sequence length="554" mass="60545">MASTATQSYKDISVIARKRRDTNIAAYFQPPKVDEASLPNNLTEHALNSGYYTSEERTILESEAEEILQNVASKKWTALEVAKAFCKASAYAQELTNCVTEVLYPEAYQRAQYLDDYLAKNGKTVGPLHGLPISLKDCFVTPPHPSSIGMSPYANEPTDSETVLVTMLRDLGAVFYVKTNVPTAMMMAESINHVWGETRNALHKGLTPGGSSGGEGALIALKASPLGVGTDIGGSIRIPAAFGFQYGLKPSYGRYPSWGGKTGITGQEFILAVNGPMSRSLKSLEIYSEALLSEQSAPWNRDHKCLPIPWRKNVIQPPGRKLRLGLVGNNDGLVHCHPPVERALNVTKEKLEAAGHTVIPWAPKNHDVIAKNLVAAFFDLGGSAIVDMVKPHDEPIFPSMKGYEMAAQAKEIGVTQMRQMVVKRNELQKQYLDYWMTGAPDGQPLDGIIMAVAPHAAPRLGGTQPDLYVGYTGVWNLLDFCACTFPVLFADRSLDKARDSKTFKQLSDIDGRIQADYDAEFYHGAPVSLQCVGKRLEEEKVLEMTAAIAQALKA</sequence>
<evidence type="ECO:0000256" key="4">
    <source>
        <dbReference type="ARBA" id="ARBA00022801"/>
    </source>
</evidence>
<dbReference type="InterPro" id="IPR023631">
    <property type="entry name" value="Amidase_dom"/>
</dbReference>
<dbReference type="EMBL" id="LFJN01000020">
    <property type="protein sequence ID" value="KPI38227.1"/>
    <property type="molecule type" value="Genomic_DNA"/>
</dbReference>
<proteinExistence type="inferred from homology"/>